<dbReference type="PROSITE" id="PS50102">
    <property type="entry name" value="RRM"/>
    <property type="match status" value="1"/>
</dbReference>
<evidence type="ECO:0000313" key="4">
    <source>
        <dbReference type="EMBL" id="KAL1193230.1"/>
    </source>
</evidence>
<protein>
    <submittedName>
        <fullName evidence="4">Nucleolin 2</fullName>
    </submittedName>
</protein>
<dbReference type="InterPro" id="IPR000504">
    <property type="entry name" value="RRM_dom"/>
</dbReference>
<organism evidence="4 5">
    <name type="scientific">Cardamine amara subsp. amara</name>
    <dbReference type="NCBI Taxonomy" id="228776"/>
    <lineage>
        <taxon>Eukaryota</taxon>
        <taxon>Viridiplantae</taxon>
        <taxon>Streptophyta</taxon>
        <taxon>Embryophyta</taxon>
        <taxon>Tracheophyta</taxon>
        <taxon>Spermatophyta</taxon>
        <taxon>Magnoliopsida</taxon>
        <taxon>eudicotyledons</taxon>
        <taxon>Gunneridae</taxon>
        <taxon>Pentapetalae</taxon>
        <taxon>rosids</taxon>
        <taxon>malvids</taxon>
        <taxon>Brassicales</taxon>
        <taxon>Brassicaceae</taxon>
        <taxon>Cardamineae</taxon>
        <taxon>Cardamine</taxon>
    </lineage>
</organism>
<dbReference type="AlphaFoldDB" id="A0ABD0ZW25"/>
<dbReference type="GO" id="GO:0003723">
    <property type="term" value="F:RNA binding"/>
    <property type="evidence" value="ECO:0007669"/>
    <property type="project" value="UniProtKB-UniRule"/>
</dbReference>
<dbReference type="Proteomes" id="UP001558713">
    <property type="component" value="Unassembled WGS sequence"/>
</dbReference>
<keyword evidence="1" id="KW-0694">RNA-binding</keyword>
<dbReference type="InterPro" id="IPR035979">
    <property type="entry name" value="RBD_domain_sf"/>
</dbReference>
<reference evidence="4 5" key="1">
    <citation type="submission" date="2024-04" db="EMBL/GenBank/DDBJ databases">
        <title>Genome assembly C_amara_ONT_v2.</title>
        <authorList>
            <person name="Yant L."/>
            <person name="Moore C."/>
            <person name="Slenker M."/>
        </authorList>
    </citation>
    <scope>NUCLEOTIDE SEQUENCE [LARGE SCALE GENOMIC DNA]</scope>
    <source>
        <tissue evidence="4">Leaf</tissue>
    </source>
</reference>
<evidence type="ECO:0000313" key="5">
    <source>
        <dbReference type="Proteomes" id="UP001558713"/>
    </source>
</evidence>
<comment type="caution">
    <text evidence="4">The sequence shown here is derived from an EMBL/GenBank/DDBJ whole genome shotgun (WGS) entry which is preliminary data.</text>
</comment>
<dbReference type="Gene3D" id="3.30.70.330">
    <property type="match status" value="1"/>
</dbReference>
<dbReference type="EMBL" id="JBANAX010000793">
    <property type="protein sequence ID" value="KAL1193230.1"/>
    <property type="molecule type" value="Genomic_DNA"/>
</dbReference>
<gene>
    <name evidence="4" type="ORF">V5N11_003643</name>
</gene>
<name>A0ABD0ZW25_CARAN</name>
<evidence type="ECO:0000256" key="1">
    <source>
        <dbReference type="PROSITE-ProRule" id="PRU00176"/>
    </source>
</evidence>
<evidence type="ECO:0000259" key="3">
    <source>
        <dbReference type="PROSITE" id="PS50102"/>
    </source>
</evidence>
<accession>A0ABD0ZW25</accession>
<proteinExistence type="predicted"/>
<keyword evidence="5" id="KW-1185">Reference proteome</keyword>
<evidence type="ECO:0000256" key="2">
    <source>
        <dbReference type="SAM" id="MobiDB-lite"/>
    </source>
</evidence>
<dbReference type="SUPFAM" id="SSF54928">
    <property type="entry name" value="RNA-binding domain, RBD"/>
    <property type="match status" value="2"/>
</dbReference>
<sequence>MEESAIKAMRDAHPHKPYVPIKDRIISDITVEGFDTSLQKYALELAFIKHFGSCGTILSVCFVNSFAYIRFEGKGAQDKALQLDGTDVGGWTAIVKPAVRPIQSSFSSCARIEEEEFELFVSGHDTCPPEIDIKIALRNHFSSCGVVTDISLLPSGRAIITIGGEGCVEKALELSGRQVGEMNLLVNTGKRTTEIRKSRRLINDNACGYVLGTYSREVAKRRKEEIAKDKKKERESKMKEKEKKKEKKEKKEKEEKKKALF</sequence>
<feature type="domain" description="RRM" evidence="3">
    <location>
        <begin position="27"/>
        <end position="100"/>
    </location>
</feature>
<dbReference type="InterPro" id="IPR012677">
    <property type="entry name" value="Nucleotide-bd_a/b_plait_sf"/>
</dbReference>
<feature type="region of interest" description="Disordered" evidence="2">
    <location>
        <begin position="222"/>
        <end position="261"/>
    </location>
</feature>